<evidence type="ECO:0000313" key="2">
    <source>
        <dbReference type="EMBL" id="MFC1852513.1"/>
    </source>
</evidence>
<organism evidence="2 3">
    <name type="scientific">candidate division CSSED10-310 bacterium</name>
    <dbReference type="NCBI Taxonomy" id="2855610"/>
    <lineage>
        <taxon>Bacteria</taxon>
        <taxon>Bacteria division CSSED10-310</taxon>
    </lineage>
</organism>
<dbReference type="InterPro" id="IPR001279">
    <property type="entry name" value="Metallo-B-lactamas"/>
</dbReference>
<evidence type="ECO:0000259" key="1">
    <source>
        <dbReference type="SMART" id="SM00849"/>
    </source>
</evidence>
<dbReference type="Gene3D" id="3.60.15.10">
    <property type="entry name" value="Ribonuclease Z/Hydroxyacylglutathione hydrolase-like"/>
    <property type="match status" value="1"/>
</dbReference>
<protein>
    <submittedName>
        <fullName evidence="2">MBL fold metallo-hydrolase</fullName>
        <ecNumber evidence="2">3.-.-.-</ecNumber>
    </submittedName>
</protein>
<dbReference type="Pfam" id="PF00753">
    <property type="entry name" value="Lactamase_B"/>
    <property type="match status" value="1"/>
</dbReference>
<keyword evidence="2" id="KW-0378">Hydrolase</keyword>
<dbReference type="EMBL" id="JBHPBY010000324">
    <property type="protein sequence ID" value="MFC1852513.1"/>
    <property type="molecule type" value="Genomic_DNA"/>
</dbReference>
<dbReference type="EC" id="3.-.-.-" evidence="2"/>
<proteinExistence type="predicted"/>
<keyword evidence="3" id="KW-1185">Reference proteome</keyword>
<dbReference type="SUPFAM" id="SSF56281">
    <property type="entry name" value="Metallo-hydrolase/oxidoreductase"/>
    <property type="match status" value="1"/>
</dbReference>
<gene>
    <name evidence="2" type="ORF">ACFL27_20140</name>
</gene>
<dbReference type="InterPro" id="IPR036866">
    <property type="entry name" value="RibonucZ/Hydroxyglut_hydro"/>
</dbReference>
<dbReference type="InterPro" id="IPR050855">
    <property type="entry name" value="NDM-1-like"/>
</dbReference>
<reference evidence="2 3" key="1">
    <citation type="submission" date="2024-09" db="EMBL/GenBank/DDBJ databases">
        <title>Laminarin stimulates single cell rates of sulfate reduction while oxygen inhibits transcriptomic activity in coastal marine sediment.</title>
        <authorList>
            <person name="Lindsay M."/>
            <person name="Orcutt B."/>
            <person name="Emerson D."/>
            <person name="Stepanauskas R."/>
            <person name="D'Angelo T."/>
        </authorList>
    </citation>
    <scope>NUCLEOTIDE SEQUENCE [LARGE SCALE GENOMIC DNA]</scope>
    <source>
        <strain evidence="2">SAG AM-311-K15</strain>
    </source>
</reference>
<dbReference type="PANTHER" id="PTHR42951">
    <property type="entry name" value="METALLO-BETA-LACTAMASE DOMAIN-CONTAINING"/>
    <property type="match status" value="1"/>
</dbReference>
<accession>A0ABV6Z268</accession>
<evidence type="ECO:0000313" key="3">
    <source>
        <dbReference type="Proteomes" id="UP001594351"/>
    </source>
</evidence>
<dbReference type="SMART" id="SM00849">
    <property type="entry name" value="Lactamase_B"/>
    <property type="match status" value="1"/>
</dbReference>
<comment type="caution">
    <text evidence="2">The sequence shown here is derived from an EMBL/GenBank/DDBJ whole genome shotgun (WGS) entry which is preliminary data.</text>
</comment>
<feature type="domain" description="Metallo-beta-lactamase" evidence="1">
    <location>
        <begin position="19"/>
        <end position="224"/>
    </location>
</feature>
<name>A0ABV6Z268_UNCC1</name>
<dbReference type="Proteomes" id="UP001594351">
    <property type="component" value="Unassembled WGS sequence"/>
</dbReference>
<sequence>MREIVDQLFQTGYEHDLGIGWCYVLVGEEELILIDPGYGWHFRPKTEKKSMNGNVLARSESLITPALLDLLDFSASLSKPITKGILTHSHADHSTNMSLLLQKSEEINAYYETDIVDLNLIVHRNSIFKKSVWRKINVKTELVIGGHTVNILPTPGHSQGQEDLSIYLPEKKLLFCGDLCQPQGREFHICEGPSPIPFFVHGDQTKQSLEELMELDFEVLLTSHGYQYQREDGIHALQLTHSLLEKIDNLAQRLLRENPDEHLDTIALWIYDTITHQRQFDSKRAEFRKMHYDRNGVSDFQKYDKITIDYFLSKYITPSTAHLNNEY</sequence>
<dbReference type="GO" id="GO:0016787">
    <property type="term" value="F:hydrolase activity"/>
    <property type="evidence" value="ECO:0007669"/>
    <property type="project" value="UniProtKB-KW"/>
</dbReference>